<reference evidence="1" key="2">
    <citation type="submission" date="2021-09" db="EMBL/GenBank/DDBJ databases">
        <authorList>
            <person name="Jia N."/>
            <person name="Wang J."/>
            <person name="Shi W."/>
            <person name="Du L."/>
            <person name="Sun Y."/>
            <person name="Zhan W."/>
            <person name="Jiang J."/>
            <person name="Wang Q."/>
            <person name="Zhang B."/>
            <person name="Ji P."/>
            <person name="Sakyi L.B."/>
            <person name="Cui X."/>
            <person name="Yuan T."/>
            <person name="Jiang B."/>
            <person name="Yang W."/>
            <person name="Lam T.T.-Y."/>
            <person name="Chang Q."/>
            <person name="Ding S."/>
            <person name="Wang X."/>
            <person name="Zhu J."/>
            <person name="Ruan X."/>
            <person name="Zhao L."/>
            <person name="Wei J."/>
            <person name="Que T."/>
            <person name="Du C."/>
            <person name="Cheng J."/>
            <person name="Dai P."/>
            <person name="Han X."/>
            <person name="Huang E."/>
            <person name="Gao Y."/>
            <person name="Liu J."/>
            <person name="Shao H."/>
            <person name="Ye R."/>
            <person name="Li L."/>
            <person name="Wei W."/>
            <person name="Wang X."/>
            <person name="Wang C."/>
            <person name="Huo Q."/>
            <person name="Li W."/>
            <person name="Guo W."/>
            <person name="Chen H."/>
            <person name="Chen S."/>
            <person name="Zhou L."/>
            <person name="Zhou L."/>
            <person name="Ni X."/>
            <person name="Tian J."/>
            <person name="Zhou Y."/>
            <person name="Sheng Y."/>
            <person name="Liu T."/>
            <person name="Pan Y."/>
            <person name="Xia L."/>
            <person name="Li J."/>
            <person name="Zhao F."/>
            <person name="Cao W."/>
        </authorList>
    </citation>
    <scope>NUCLEOTIDE SEQUENCE</scope>
    <source>
        <strain evidence="1">Rmic-2018</strain>
        <tissue evidence="1">Larvae</tissue>
    </source>
</reference>
<protein>
    <submittedName>
        <fullName evidence="1">Uncharacterized protein</fullName>
    </submittedName>
</protein>
<dbReference type="Proteomes" id="UP000821866">
    <property type="component" value="Chromosome 8"/>
</dbReference>
<evidence type="ECO:0000313" key="2">
    <source>
        <dbReference type="Proteomes" id="UP000821866"/>
    </source>
</evidence>
<reference evidence="1" key="1">
    <citation type="journal article" date="2020" name="Cell">
        <title>Large-Scale Comparative Analyses of Tick Genomes Elucidate Their Genetic Diversity and Vector Capacities.</title>
        <authorList>
            <consortium name="Tick Genome and Microbiome Consortium (TIGMIC)"/>
            <person name="Jia N."/>
            <person name="Wang J."/>
            <person name="Shi W."/>
            <person name="Du L."/>
            <person name="Sun Y."/>
            <person name="Zhan W."/>
            <person name="Jiang J.F."/>
            <person name="Wang Q."/>
            <person name="Zhang B."/>
            <person name="Ji P."/>
            <person name="Bell-Sakyi L."/>
            <person name="Cui X.M."/>
            <person name="Yuan T.T."/>
            <person name="Jiang B.G."/>
            <person name="Yang W.F."/>
            <person name="Lam T.T."/>
            <person name="Chang Q.C."/>
            <person name="Ding S.J."/>
            <person name="Wang X.J."/>
            <person name="Zhu J.G."/>
            <person name="Ruan X.D."/>
            <person name="Zhao L."/>
            <person name="Wei J.T."/>
            <person name="Ye R.Z."/>
            <person name="Que T.C."/>
            <person name="Du C.H."/>
            <person name="Zhou Y.H."/>
            <person name="Cheng J.X."/>
            <person name="Dai P.F."/>
            <person name="Guo W.B."/>
            <person name="Han X.H."/>
            <person name="Huang E.J."/>
            <person name="Li L.F."/>
            <person name="Wei W."/>
            <person name="Gao Y.C."/>
            <person name="Liu J.Z."/>
            <person name="Shao H.Z."/>
            <person name="Wang X."/>
            <person name="Wang C.C."/>
            <person name="Yang T.C."/>
            <person name="Huo Q.B."/>
            <person name="Li W."/>
            <person name="Chen H.Y."/>
            <person name="Chen S.E."/>
            <person name="Zhou L.G."/>
            <person name="Ni X.B."/>
            <person name="Tian J.H."/>
            <person name="Sheng Y."/>
            <person name="Liu T."/>
            <person name="Pan Y.S."/>
            <person name="Xia L.Y."/>
            <person name="Li J."/>
            <person name="Zhao F."/>
            <person name="Cao W.C."/>
        </authorList>
    </citation>
    <scope>NUCLEOTIDE SEQUENCE</scope>
    <source>
        <strain evidence="1">Rmic-2018</strain>
    </source>
</reference>
<evidence type="ECO:0000313" key="1">
    <source>
        <dbReference type="EMBL" id="KAH8019215.1"/>
    </source>
</evidence>
<gene>
    <name evidence="1" type="ORF">HPB51_018317</name>
</gene>
<proteinExistence type="predicted"/>
<comment type="caution">
    <text evidence="1">The sequence shown here is derived from an EMBL/GenBank/DDBJ whole genome shotgun (WGS) entry which is preliminary data.</text>
</comment>
<accession>A0A9J6DAT8</accession>
<name>A0A9J6DAT8_RHIMP</name>
<organism evidence="1 2">
    <name type="scientific">Rhipicephalus microplus</name>
    <name type="common">Cattle tick</name>
    <name type="synonym">Boophilus microplus</name>
    <dbReference type="NCBI Taxonomy" id="6941"/>
    <lineage>
        <taxon>Eukaryota</taxon>
        <taxon>Metazoa</taxon>
        <taxon>Ecdysozoa</taxon>
        <taxon>Arthropoda</taxon>
        <taxon>Chelicerata</taxon>
        <taxon>Arachnida</taxon>
        <taxon>Acari</taxon>
        <taxon>Parasitiformes</taxon>
        <taxon>Ixodida</taxon>
        <taxon>Ixodoidea</taxon>
        <taxon>Ixodidae</taxon>
        <taxon>Rhipicephalinae</taxon>
        <taxon>Rhipicephalus</taxon>
        <taxon>Boophilus</taxon>
    </lineage>
</organism>
<dbReference type="AlphaFoldDB" id="A0A9J6DAT8"/>
<sequence length="141" mass="15229">MVMTYEFPLLIGGSEACKTCPLIVFSKDLLTILVTTIAVYYVTTTYVDASQIELASCDTAGQNAEFLRFIPGVANFPAVNATLCNHLVTLEDSTVTKPENALPENGCPMAEKTNACGSCEVYCAKTKYGLSEMFNSEEVTT</sequence>
<keyword evidence="2" id="KW-1185">Reference proteome</keyword>
<dbReference type="EMBL" id="JABSTU010000010">
    <property type="protein sequence ID" value="KAH8019215.1"/>
    <property type="molecule type" value="Genomic_DNA"/>
</dbReference>